<reference evidence="3" key="1">
    <citation type="submission" date="2021-03" db="EMBL/GenBank/DDBJ databases">
        <authorList>
            <person name="Bekaert M."/>
        </authorList>
    </citation>
    <scope>NUCLEOTIDE SEQUENCE</scope>
</reference>
<evidence type="ECO:0000313" key="4">
    <source>
        <dbReference type="Proteomes" id="UP000683360"/>
    </source>
</evidence>
<feature type="region of interest" description="Disordered" evidence="1">
    <location>
        <begin position="927"/>
        <end position="946"/>
    </location>
</feature>
<feature type="region of interest" description="Disordered" evidence="1">
    <location>
        <begin position="237"/>
        <end position="274"/>
    </location>
</feature>
<dbReference type="InterPro" id="IPR051298">
    <property type="entry name" value="Heme_transport/Cell_adhesion"/>
</dbReference>
<feature type="transmembrane region" description="Helical" evidence="2">
    <location>
        <begin position="490"/>
        <end position="511"/>
    </location>
</feature>
<feature type="compositionally biased region" description="Polar residues" evidence="1">
    <location>
        <begin position="252"/>
        <end position="263"/>
    </location>
</feature>
<keyword evidence="4" id="KW-1185">Reference proteome</keyword>
<keyword evidence="2" id="KW-1133">Transmembrane helix</keyword>
<feature type="compositionally biased region" description="Polar residues" evidence="1">
    <location>
        <begin position="927"/>
        <end position="940"/>
    </location>
</feature>
<feature type="transmembrane region" description="Helical" evidence="2">
    <location>
        <begin position="953"/>
        <end position="976"/>
    </location>
</feature>
<evidence type="ECO:0000256" key="2">
    <source>
        <dbReference type="SAM" id="Phobius"/>
    </source>
</evidence>
<feature type="transmembrane region" description="Helical" evidence="2">
    <location>
        <begin position="1531"/>
        <end position="1556"/>
    </location>
</feature>
<dbReference type="EMBL" id="CAJPWZ010002763">
    <property type="protein sequence ID" value="CAG2245263.1"/>
    <property type="molecule type" value="Genomic_DNA"/>
</dbReference>
<dbReference type="OrthoDB" id="6154580at2759"/>
<comment type="caution">
    <text evidence="3">The sequence shown here is derived from an EMBL/GenBank/DDBJ whole genome shotgun (WGS) entry which is preliminary data.</text>
</comment>
<name>A0A8S3UI05_MYTED</name>
<accession>A0A8S3UI05</accession>
<keyword evidence="2" id="KW-0812">Transmembrane</keyword>
<evidence type="ECO:0000313" key="3">
    <source>
        <dbReference type="EMBL" id="CAG2245263.1"/>
    </source>
</evidence>
<dbReference type="Proteomes" id="UP000683360">
    <property type="component" value="Unassembled WGS sequence"/>
</dbReference>
<gene>
    <name evidence="3" type="ORF">MEDL_57256</name>
</gene>
<evidence type="ECO:0000256" key="1">
    <source>
        <dbReference type="SAM" id="MobiDB-lite"/>
    </source>
</evidence>
<dbReference type="CDD" id="cd22823">
    <property type="entry name" value="Gal_Rha_Lectin"/>
    <property type="match status" value="1"/>
</dbReference>
<protein>
    <submittedName>
        <fullName evidence="3">Uncharacterized protein</fullName>
    </submittedName>
</protein>
<organism evidence="3 4">
    <name type="scientific">Mytilus edulis</name>
    <name type="common">Blue mussel</name>
    <dbReference type="NCBI Taxonomy" id="6550"/>
    <lineage>
        <taxon>Eukaryota</taxon>
        <taxon>Metazoa</taxon>
        <taxon>Spiralia</taxon>
        <taxon>Lophotrochozoa</taxon>
        <taxon>Mollusca</taxon>
        <taxon>Bivalvia</taxon>
        <taxon>Autobranchia</taxon>
        <taxon>Pteriomorphia</taxon>
        <taxon>Mytilida</taxon>
        <taxon>Mytiloidea</taxon>
        <taxon>Mytilidae</taxon>
        <taxon>Mytilinae</taxon>
        <taxon>Mytilus</taxon>
    </lineage>
</organism>
<dbReference type="PANTHER" id="PTHR22917">
    <property type="entry name" value="HEMOPEXIN DOMAIN-CONTAINING PROTEIN"/>
    <property type="match status" value="1"/>
</dbReference>
<dbReference type="PANTHER" id="PTHR22917:SF6">
    <property type="entry name" value="EG:8D8.2 PROTEIN-RELATED"/>
    <property type="match status" value="1"/>
</dbReference>
<dbReference type="SUPFAM" id="SSF49854">
    <property type="entry name" value="Spermadhesin, CUB domain"/>
    <property type="match status" value="1"/>
</dbReference>
<sequence length="1626" mass="179501">MAVVGLTTFAKELSTSCPLEITITNIDTTQDTCCEYNPVDCSKRYDGAIYRVYYQKCNGKTGCTIHVSWVDTLSRCNQSVYLGRTNYMKMDYYCISDQGLDPCSSLYTTNTKVFLWNPGYPSSPLTGSSTCTCSVEASCDTSIRLTAIDLRLGTSTTCDQSITITDGSTVIMFDCNDNNDYLPITLYVSTSHFIHIQIDDNLGLTDGYYFLLLQGTSPGAELTLSCGSTALATPTVPSTSLPDCSRTDVTTKMKSTPTVTSTDPYIGSEVPNPSMLSTKKETMTIMTTPNVVTKESTTTPPFTYTKSDISSEAPILSMQSTNVETMTIPTVVGTYSVTKDSYTTSDIPHSIGINTDITSDRKSEVTPLIINEVNATAKTTTVSNLTTNNEITIPSGNTKKRSTSRISSSTEINNSQTTLEKVTYTSTEPFYVSRGWTPTLQNFTVTRSFTPISSESDSSQKTHSTEIELRTYTNVTVSVDKSSPNNLRPLIIGFSIAVIVICIMVMLFIVYRYKKKRKVLSVYGCYFLLFKEIMTLQLQSYTACYGSIGLDNFLQPSCASGEKMAVVGLHALAKKISTSCPIEITISNVAATKDTCCHFHQVDCSIPLDNSLYRNYYQQCNGKEECIRQVTWVPTTCNQTVYLARTNYMKMDYYCIFDQGQDPCLNLNAKDSKVFLWNSGYPSSSLTGSSTCSCSVEASCDSTVRLTAIDLRLGTNTTCDQGIIITEGSTVIWFDCRDNNDYLPETIYVSTSHFIQIQIVDNLGFDDGYYFILIEGVSNGAELTLYCGSTAQDAPTVPVTSLPDCPSTDVTSDSTITPYVTITDVFISSDVPISSIKSTNAESMTYSTVMDYSPTGDITAASKTEMTTPNNVGKATELPSTAETTTIVKPIENTVIRTKVITSTEKNIIDNRTFTMISSVSESFQKTPSIVSEQTPPRNATETIRESSSSRSWIIGAFFATLVILAIVILLILYIYKIKESCRKKETSTSKDVEDNTSCHSILDDNLNIINRPHARQLPHLKHCLHEQPKQLNEENELIEEIMKTQKRNPQLADKHKQSPREQYEGAGIVNEKNVKQKKKRRRQKKFYNKIKDSILTIQLKYYTECYGNTGLQNLQPTCAIGEKIAVVGVYAFAKELSTSCPTEITIFNAAVTPDSCCQYDSDDCYIFYVGSTYRSYYQLCNGNAYCDIQVASVTTTCNQFVYLASTNYMTIYYYCISDQGLDPCTNLNTKDSVVFLWNSAYPLPLSGTSTCTCSVEASCASRIRLKAIDLRLGTTTSCDQSITITDGSTVMVFDCSDNNDYLPTTLYTSTSHFIQIQVVDNLWWSIDGYYFILLEGISSGAELTLSCGSTARNTPTVPFTSLPDCHSTVVTTSSTTTQIVTTHRTTTPIITTYSTTTPIITTYSTTTPFATTTETYVSSEAAITSIKSTYIESMTTSTVAGVDTTTDAITAESTNGRTTLYKTVTVTSAEKKFALSESTSTEKDTIANRTLTTISSVSESFTETSSIAPKQTTAKNVTITEEQSSPTTNVFLIIGVTATIILTCALVISLMVYRYKIKEKCRKKKVSPIIDEGDIENIPDQIPPLNHCFTERHQRTIDGNDHLQNITYRKRSVNKQIPKEKHKIS</sequence>
<proteinExistence type="predicted"/>
<dbReference type="InterPro" id="IPR035914">
    <property type="entry name" value="Sperma_CUB_dom_sf"/>
</dbReference>
<keyword evidence="2" id="KW-0472">Membrane</keyword>